<evidence type="ECO:0000313" key="3">
    <source>
        <dbReference type="EMBL" id="SIS51156.1"/>
    </source>
</evidence>
<comment type="similarity">
    <text evidence="1">Belongs to the glycosyltransferase 2 family.</text>
</comment>
<evidence type="ECO:0000313" key="4">
    <source>
        <dbReference type="Proteomes" id="UP000186156"/>
    </source>
</evidence>
<dbReference type="GO" id="GO:0016740">
    <property type="term" value="F:transferase activity"/>
    <property type="evidence" value="ECO:0007669"/>
    <property type="project" value="UniProtKB-KW"/>
</dbReference>
<dbReference type="Proteomes" id="UP000186156">
    <property type="component" value="Unassembled WGS sequence"/>
</dbReference>
<dbReference type="Pfam" id="PF00535">
    <property type="entry name" value="Glycos_transf_2"/>
    <property type="match status" value="1"/>
</dbReference>
<dbReference type="InterPro" id="IPR029044">
    <property type="entry name" value="Nucleotide-diphossugar_trans"/>
</dbReference>
<name>A0A1N7JPI2_9BACL</name>
<organism evidence="3 4">
    <name type="scientific">Alicyclobacillus vulcanalis</name>
    <dbReference type="NCBI Taxonomy" id="252246"/>
    <lineage>
        <taxon>Bacteria</taxon>
        <taxon>Bacillati</taxon>
        <taxon>Bacillota</taxon>
        <taxon>Bacilli</taxon>
        <taxon>Bacillales</taxon>
        <taxon>Alicyclobacillaceae</taxon>
        <taxon>Alicyclobacillus</taxon>
    </lineage>
</organism>
<dbReference type="InterPro" id="IPR001173">
    <property type="entry name" value="Glyco_trans_2-like"/>
</dbReference>
<evidence type="ECO:0000256" key="1">
    <source>
        <dbReference type="ARBA" id="ARBA00006739"/>
    </source>
</evidence>
<keyword evidence="4" id="KW-1185">Reference proteome</keyword>
<dbReference type="PROSITE" id="PS50212">
    <property type="entry name" value="RASGEF_NTER"/>
    <property type="match status" value="1"/>
</dbReference>
<evidence type="ECO:0000259" key="2">
    <source>
        <dbReference type="PROSITE" id="PS50212"/>
    </source>
</evidence>
<feature type="domain" description="N-terminal Ras-GEF" evidence="2">
    <location>
        <begin position="261"/>
        <end position="298"/>
    </location>
</feature>
<dbReference type="Gene3D" id="3.90.550.10">
    <property type="entry name" value="Spore Coat Polysaccharide Biosynthesis Protein SpsA, Chain A"/>
    <property type="match status" value="1"/>
</dbReference>
<accession>A0A1N7JPI2</accession>
<dbReference type="SUPFAM" id="SSF53448">
    <property type="entry name" value="Nucleotide-diphospho-sugar transferases"/>
    <property type="match status" value="1"/>
</dbReference>
<keyword evidence="3" id="KW-0808">Transferase</keyword>
<dbReference type="InterPro" id="IPR000651">
    <property type="entry name" value="Ras-like_Gua-exchang_fac_N"/>
</dbReference>
<protein>
    <submittedName>
        <fullName evidence="3">Glycosyl transferase family 2</fullName>
    </submittedName>
</protein>
<sequence length="298" mass="34277">MKGNRLLSIVIPAYNAERWIRETLESAVRQTYEPKEILVVDDGSSDQTAQIVEHYCDRGVHLFRNGVNRGANYTYNFGLLHANGEYLTFLDADDVLMPQYSSRVIEAMEMNGADIGFSDLFALEGDVPRQTRLYGQPRHPSFRFIFGGEDHTFPSNPDLLRKMILQGVHISPRAIYRRSLFLDCGIEDRRLRISHDWLRHVSFLLHGAKCVFVSEALGYYRIHNAGNSQKDPLASLIDQCRATEIILSEYAHLMSSEEQIIARQMRDATRERLFSHLARSSLSNRQIAMFLIEHQIFI</sequence>
<dbReference type="CDD" id="cd00761">
    <property type="entry name" value="Glyco_tranf_GTA_type"/>
    <property type="match status" value="1"/>
</dbReference>
<dbReference type="STRING" id="252246.SAMN05421799_101109"/>
<dbReference type="EMBL" id="FTOO01000001">
    <property type="protein sequence ID" value="SIS51156.1"/>
    <property type="molecule type" value="Genomic_DNA"/>
</dbReference>
<gene>
    <name evidence="3" type="ORF">SAMN05421799_101109</name>
</gene>
<proteinExistence type="inferred from homology"/>
<reference evidence="4" key="1">
    <citation type="submission" date="2017-01" db="EMBL/GenBank/DDBJ databases">
        <authorList>
            <person name="Varghese N."/>
            <person name="Submissions S."/>
        </authorList>
    </citation>
    <scope>NUCLEOTIDE SEQUENCE [LARGE SCALE GENOMIC DNA]</scope>
    <source>
        <strain evidence="4">DSM 16176</strain>
    </source>
</reference>
<dbReference type="AlphaFoldDB" id="A0A1N7JPI2"/>
<dbReference type="PANTHER" id="PTHR22916">
    <property type="entry name" value="GLYCOSYLTRANSFERASE"/>
    <property type="match status" value="1"/>
</dbReference>